<dbReference type="Gene3D" id="2.40.10.10">
    <property type="entry name" value="Trypsin-like serine proteases"/>
    <property type="match status" value="1"/>
</dbReference>
<dbReference type="KEGG" id="pbar:105423492"/>
<dbReference type="Pfam" id="PF00089">
    <property type="entry name" value="Trypsin"/>
    <property type="match status" value="1"/>
</dbReference>
<dbReference type="GO" id="GO:0006508">
    <property type="term" value="P:proteolysis"/>
    <property type="evidence" value="ECO:0007669"/>
    <property type="project" value="UniProtKB-KW"/>
</dbReference>
<organism evidence="8 9">
    <name type="scientific">Pogonomyrmex barbatus</name>
    <name type="common">red harvester ant</name>
    <dbReference type="NCBI Taxonomy" id="144034"/>
    <lineage>
        <taxon>Eukaryota</taxon>
        <taxon>Metazoa</taxon>
        <taxon>Ecdysozoa</taxon>
        <taxon>Arthropoda</taxon>
        <taxon>Hexapoda</taxon>
        <taxon>Insecta</taxon>
        <taxon>Pterygota</taxon>
        <taxon>Neoptera</taxon>
        <taxon>Endopterygota</taxon>
        <taxon>Hymenoptera</taxon>
        <taxon>Apocrita</taxon>
        <taxon>Aculeata</taxon>
        <taxon>Formicoidea</taxon>
        <taxon>Formicidae</taxon>
        <taxon>Myrmicinae</taxon>
        <taxon>Pogonomyrmex</taxon>
    </lineage>
</organism>
<reference evidence="9" key="1">
    <citation type="submission" date="2025-08" db="UniProtKB">
        <authorList>
            <consortium name="RefSeq"/>
        </authorList>
    </citation>
    <scope>IDENTIFICATION</scope>
</reference>
<evidence type="ECO:0000313" key="8">
    <source>
        <dbReference type="Proteomes" id="UP000504615"/>
    </source>
</evidence>
<accession>A0A6I9WJM5</accession>
<dbReference type="PROSITE" id="PS00134">
    <property type="entry name" value="TRYPSIN_HIS"/>
    <property type="match status" value="1"/>
</dbReference>
<dbReference type="OrthoDB" id="6755574at2759"/>
<keyword evidence="3" id="KW-0378">Hydrolase</keyword>
<evidence type="ECO:0000256" key="4">
    <source>
        <dbReference type="ARBA" id="ARBA00022825"/>
    </source>
</evidence>
<keyword evidence="5" id="KW-1015">Disulfide bond</keyword>
<keyword evidence="4" id="KW-0720">Serine protease</keyword>
<sequence length="221" mass="24070">MKQLACILIALAIVGVYGEDPEKLVNGYPVNIEDNPQCVSIQVRGSHFCGGSIISDRYILTAGHCVDGLNPYRLPSAVVVTGTSRLSSGGQSFKIKRMVLHENYNARTMDGYDIGLIELATPIQFNARQRPVCLTTRRAAQNDPVKITAWGSTGYRQNVHDDLRQLTAVVMPPNVCRPYHQRIMSINEKEFCTLIRSGTGACNGDSGSGVVRTTDGCIIGL</sequence>
<feature type="signal peptide" evidence="6">
    <location>
        <begin position="1"/>
        <end position="18"/>
    </location>
</feature>
<proteinExistence type="inferred from homology"/>
<keyword evidence="6" id="KW-0732">Signal</keyword>
<keyword evidence="2" id="KW-0645">Protease</keyword>
<dbReference type="InterPro" id="IPR001254">
    <property type="entry name" value="Trypsin_dom"/>
</dbReference>
<evidence type="ECO:0000256" key="2">
    <source>
        <dbReference type="ARBA" id="ARBA00022670"/>
    </source>
</evidence>
<dbReference type="GeneID" id="105423492"/>
<evidence type="ECO:0000259" key="7">
    <source>
        <dbReference type="PROSITE" id="PS50240"/>
    </source>
</evidence>
<dbReference type="CDD" id="cd00190">
    <property type="entry name" value="Tryp_SPc"/>
    <property type="match status" value="1"/>
</dbReference>
<comment type="similarity">
    <text evidence="1">Belongs to the peptidase S1 family.</text>
</comment>
<feature type="chain" id="PRO_5026901598" evidence="6">
    <location>
        <begin position="19"/>
        <end position="221"/>
    </location>
</feature>
<dbReference type="RefSeq" id="XP_011631929.1">
    <property type="nucleotide sequence ID" value="XM_011633627.2"/>
</dbReference>
<name>A0A6I9WJM5_9HYME</name>
<dbReference type="Proteomes" id="UP000504615">
    <property type="component" value="Unplaced"/>
</dbReference>
<keyword evidence="8" id="KW-1185">Reference proteome</keyword>
<evidence type="ECO:0000256" key="3">
    <source>
        <dbReference type="ARBA" id="ARBA00022801"/>
    </source>
</evidence>
<evidence type="ECO:0000256" key="5">
    <source>
        <dbReference type="ARBA" id="ARBA00023157"/>
    </source>
</evidence>
<dbReference type="InterPro" id="IPR050430">
    <property type="entry name" value="Peptidase_S1"/>
</dbReference>
<dbReference type="GO" id="GO:0004252">
    <property type="term" value="F:serine-type endopeptidase activity"/>
    <property type="evidence" value="ECO:0007669"/>
    <property type="project" value="InterPro"/>
</dbReference>
<evidence type="ECO:0000256" key="6">
    <source>
        <dbReference type="SAM" id="SignalP"/>
    </source>
</evidence>
<dbReference type="AlphaFoldDB" id="A0A6I9WJM5"/>
<dbReference type="InterPro" id="IPR018114">
    <property type="entry name" value="TRYPSIN_HIS"/>
</dbReference>
<dbReference type="FunFam" id="2.40.10.10:FF:000073">
    <property type="entry name" value="Trypsin alpha"/>
    <property type="match status" value="1"/>
</dbReference>
<dbReference type="InterPro" id="IPR001314">
    <property type="entry name" value="Peptidase_S1A"/>
</dbReference>
<gene>
    <name evidence="9" type="primary">LOC105423492</name>
</gene>
<evidence type="ECO:0000256" key="1">
    <source>
        <dbReference type="ARBA" id="ARBA00007664"/>
    </source>
</evidence>
<dbReference type="PANTHER" id="PTHR24276">
    <property type="entry name" value="POLYSERASE-RELATED"/>
    <property type="match status" value="1"/>
</dbReference>
<dbReference type="InterPro" id="IPR009003">
    <property type="entry name" value="Peptidase_S1_PA"/>
</dbReference>
<feature type="domain" description="Peptidase S1" evidence="7">
    <location>
        <begin position="24"/>
        <end position="221"/>
    </location>
</feature>
<dbReference type="InterPro" id="IPR043504">
    <property type="entry name" value="Peptidase_S1_PA_chymotrypsin"/>
</dbReference>
<feature type="non-terminal residue" evidence="9">
    <location>
        <position position="221"/>
    </location>
</feature>
<dbReference type="SMART" id="SM00020">
    <property type="entry name" value="Tryp_SPc"/>
    <property type="match status" value="1"/>
</dbReference>
<dbReference type="PROSITE" id="PS50240">
    <property type="entry name" value="TRYPSIN_DOM"/>
    <property type="match status" value="1"/>
</dbReference>
<dbReference type="PANTHER" id="PTHR24276:SF98">
    <property type="entry name" value="FI18310P1-RELATED"/>
    <property type="match status" value="1"/>
</dbReference>
<protein>
    <submittedName>
        <fullName evidence="9">Chymotrypsin-2-like</fullName>
    </submittedName>
</protein>
<dbReference type="PRINTS" id="PR00722">
    <property type="entry name" value="CHYMOTRYPSIN"/>
</dbReference>
<evidence type="ECO:0000313" key="9">
    <source>
        <dbReference type="RefSeq" id="XP_011631929.1"/>
    </source>
</evidence>
<dbReference type="SUPFAM" id="SSF50494">
    <property type="entry name" value="Trypsin-like serine proteases"/>
    <property type="match status" value="1"/>
</dbReference>